<evidence type="ECO:0000313" key="3">
    <source>
        <dbReference type="Proteomes" id="UP000242381"/>
    </source>
</evidence>
<sequence length="243" mass="27920">MSSLASLINNIKANTAHNPLVQKNQKRKTTADSNAKQKKTKTMEEPKSNGPTVVVFDGSILERKPLFEDKSEKRRFMASITEYIVTLPDKPEQKQPAMTPQELEEEAENERHDVELKQLLATSKLLEELEREEMTSKERRRHTLQKLETLGAKPTPKEKMPLPLKLKVNEAHKRRNLEKLQEAKDLGIYHKSLKHLYVKTKPKKRDRDPGITTGVGKMKGATLTLRKSDIQRIQRQGSKKSKK</sequence>
<dbReference type="PANTHER" id="PTHR28096">
    <property type="entry name" value="PROTEIN FAF1"/>
    <property type="match status" value="1"/>
</dbReference>
<dbReference type="InterPro" id="IPR027973">
    <property type="entry name" value="FSAF1-like"/>
</dbReference>
<dbReference type="AlphaFoldDB" id="A0A1X0RXT1"/>
<gene>
    <name evidence="2" type="ORF">BCV71DRAFT_182956</name>
</gene>
<dbReference type="InterPro" id="IPR053030">
    <property type="entry name" value="Ribosomal_biogenesis_FAF1-like"/>
</dbReference>
<proteinExistence type="predicted"/>
<evidence type="ECO:0000256" key="1">
    <source>
        <dbReference type="SAM" id="MobiDB-lite"/>
    </source>
</evidence>
<feature type="compositionally biased region" description="Polar residues" evidence="1">
    <location>
        <begin position="1"/>
        <end position="23"/>
    </location>
</feature>
<accession>A0A1X0RXT1</accession>
<feature type="region of interest" description="Disordered" evidence="1">
    <location>
        <begin position="1"/>
        <end position="51"/>
    </location>
</feature>
<name>A0A1X0RXT1_RHIZD</name>
<dbReference type="GO" id="GO:0000462">
    <property type="term" value="P:maturation of SSU-rRNA from tricistronic rRNA transcript (SSU-rRNA, 5.8S rRNA, LSU-rRNA)"/>
    <property type="evidence" value="ECO:0007669"/>
    <property type="project" value="TreeGrafter"/>
</dbReference>
<protein>
    <submittedName>
        <fullName evidence="2">Uncharacterized protein</fullName>
    </submittedName>
</protein>
<organism evidence="2 3">
    <name type="scientific">Rhizopus microsporus</name>
    <dbReference type="NCBI Taxonomy" id="58291"/>
    <lineage>
        <taxon>Eukaryota</taxon>
        <taxon>Fungi</taxon>
        <taxon>Fungi incertae sedis</taxon>
        <taxon>Mucoromycota</taxon>
        <taxon>Mucoromycotina</taxon>
        <taxon>Mucoromycetes</taxon>
        <taxon>Mucorales</taxon>
        <taxon>Mucorineae</taxon>
        <taxon>Rhizopodaceae</taxon>
        <taxon>Rhizopus</taxon>
    </lineage>
</organism>
<dbReference type="OMA" id="DMGIYDK"/>
<dbReference type="PANTHER" id="PTHR28096:SF1">
    <property type="entry name" value="PROTEIN FAF1"/>
    <property type="match status" value="1"/>
</dbReference>
<reference evidence="2 3" key="1">
    <citation type="journal article" date="2016" name="Proc. Natl. Acad. Sci. U.S.A.">
        <title>Lipid metabolic changes in an early divergent fungus govern the establishment of a mutualistic symbiosis with endobacteria.</title>
        <authorList>
            <person name="Lastovetsky O.A."/>
            <person name="Gaspar M.L."/>
            <person name="Mondo S.J."/>
            <person name="LaButti K.M."/>
            <person name="Sandor L."/>
            <person name="Grigoriev I.V."/>
            <person name="Henry S.A."/>
            <person name="Pawlowska T.E."/>
        </authorList>
    </citation>
    <scope>NUCLEOTIDE SEQUENCE [LARGE SCALE GENOMIC DNA]</scope>
    <source>
        <strain evidence="2 3">ATCC 11559</strain>
    </source>
</reference>
<dbReference type="Pfam" id="PF15375">
    <property type="entry name" value="FSAF1"/>
    <property type="match status" value="1"/>
</dbReference>
<feature type="region of interest" description="Disordered" evidence="1">
    <location>
        <begin position="200"/>
        <end position="243"/>
    </location>
</feature>
<dbReference type="EMBL" id="KV921377">
    <property type="protein sequence ID" value="ORE16711.1"/>
    <property type="molecule type" value="Genomic_DNA"/>
</dbReference>
<dbReference type="Proteomes" id="UP000242381">
    <property type="component" value="Unassembled WGS sequence"/>
</dbReference>
<evidence type="ECO:0000313" key="2">
    <source>
        <dbReference type="EMBL" id="ORE16711.1"/>
    </source>
</evidence>
<dbReference type="GO" id="GO:0005730">
    <property type="term" value="C:nucleolus"/>
    <property type="evidence" value="ECO:0007669"/>
    <property type="project" value="TreeGrafter"/>
</dbReference>
<dbReference type="VEuPathDB" id="FungiDB:BCV72DRAFT_303614"/>